<evidence type="ECO:0000313" key="3">
    <source>
        <dbReference type="Proteomes" id="UP000595140"/>
    </source>
</evidence>
<name>A0A484NGZ9_9ASTE</name>
<feature type="region of interest" description="Disordered" evidence="1">
    <location>
        <begin position="1"/>
        <end position="37"/>
    </location>
</feature>
<sequence length="82" mass="9108">MEKVEPVVGVSMEEGKSEISSDNGTAAEPSSLDQKDVEEKLDVLTVEEATGKVSHQTELVYSQNIEKRKLQFLETTQQAHFV</sequence>
<dbReference type="Proteomes" id="UP000595140">
    <property type="component" value="Unassembled WGS sequence"/>
</dbReference>
<reference evidence="2 3" key="1">
    <citation type="submission" date="2018-04" db="EMBL/GenBank/DDBJ databases">
        <authorList>
            <person name="Vogel A."/>
        </authorList>
    </citation>
    <scope>NUCLEOTIDE SEQUENCE [LARGE SCALE GENOMIC DNA]</scope>
</reference>
<proteinExistence type="predicted"/>
<evidence type="ECO:0000313" key="2">
    <source>
        <dbReference type="EMBL" id="VFR00210.1"/>
    </source>
</evidence>
<protein>
    <submittedName>
        <fullName evidence="2">Uncharacterized protein</fullName>
    </submittedName>
</protein>
<evidence type="ECO:0000256" key="1">
    <source>
        <dbReference type="SAM" id="MobiDB-lite"/>
    </source>
</evidence>
<dbReference type="EMBL" id="OOIL02006685">
    <property type="protein sequence ID" value="VFR00210.1"/>
    <property type="molecule type" value="Genomic_DNA"/>
</dbReference>
<dbReference type="AlphaFoldDB" id="A0A484NGZ9"/>
<accession>A0A484NGZ9</accession>
<organism evidence="2 3">
    <name type="scientific">Cuscuta campestris</name>
    <dbReference type="NCBI Taxonomy" id="132261"/>
    <lineage>
        <taxon>Eukaryota</taxon>
        <taxon>Viridiplantae</taxon>
        <taxon>Streptophyta</taxon>
        <taxon>Embryophyta</taxon>
        <taxon>Tracheophyta</taxon>
        <taxon>Spermatophyta</taxon>
        <taxon>Magnoliopsida</taxon>
        <taxon>eudicotyledons</taxon>
        <taxon>Gunneridae</taxon>
        <taxon>Pentapetalae</taxon>
        <taxon>asterids</taxon>
        <taxon>lamiids</taxon>
        <taxon>Solanales</taxon>
        <taxon>Convolvulaceae</taxon>
        <taxon>Cuscuteae</taxon>
        <taxon>Cuscuta</taxon>
        <taxon>Cuscuta subgen. Grammica</taxon>
        <taxon>Cuscuta sect. Cleistogrammica</taxon>
    </lineage>
</organism>
<gene>
    <name evidence="2" type="ORF">CCAM_LOCUS41985</name>
</gene>
<keyword evidence="3" id="KW-1185">Reference proteome</keyword>